<accession>A0A3G2KH43</accession>
<gene>
    <name evidence="1" type="primary">68</name>
    <name evidence="1" type="ORF">PBI_KEPLER_68</name>
</gene>
<proteinExistence type="predicted"/>
<sequence length="68" mass="7450">MRAWLCRRGWHGWGTTVWFEGWRLRVHKSCCRPGCGVEVVGHCAGWAGTSGPCGWGTRRSMSGGSGRA</sequence>
<keyword evidence="2" id="KW-1185">Reference proteome</keyword>
<dbReference type="GeneID" id="55007127"/>
<protein>
    <submittedName>
        <fullName evidence="1">Uncharacterized protein</fullName>
    </submittedName>
</protein>
<dbReference type="RefSeq" id="YP_009815897.1">
    <property type="nucleotide sequence ID" value="NC_048100.1"/>
</dbReference>
<organism evidence="1 2">
    <name type="scientific">Arthrobacter phage Kepler</name>
    <dbReference type="NCBI Taxonomy" id="2419959"/>
    <lineage>
        <taxon>Viruses</taxon>
        <taxon>Duplodnaviria</taxon>
        <taxon>Heunggongvirae</taxon>
        <taxon>Uroviricota</taxon>
        <taxon>Caudoviricetes</taxon>
        <taxon>Coralvirus</taxon>
        <taxon>Coralvirus kepler</taxon>
    </lineage>
</organism>
<dbReference type="KEGG" id="vg:55007127"/>
<dbReference type="Proteomes" id="UP000272119">
    <property type="component" value="Segment"/>
</dbReference>
<dbReference type="EMBL" id="MH834616">
    <property type="protein sequence ID" value="AYN58302.1"/>
    <property type="molecule type" value="Genomic_DNA"/>
</dbReference>
<name>A0A3G2KH43_9CAUD</name>
<evidence type="ECO:0000313" key="1">
    <source>
        <dbReference type="EMBL" id="AYN58302.1"/>
    </source>
</evidence>
<reference evidence="1 2" key="1">
    <citation type="submission" date="2018-09" db="EMBL/GenBank/DDBJ databases">
        <authorList>
            <person name="Rimple P.A."/>
            <person name="Stoner T.H."/>
            <person name="Garlena R.A."/>
            <person name="Russell D.A."/>
            <person name="Pope W.H."/>
            <person name="Jacobs-Sera D."/>
            <person name="Hatfull G.F."/>
        </authorList>
    </citation>
    <scope>NUCLEOTIDE SEQUENCE [LARGE SCALE GENOMIC DNA]</scope>
</reference>
<evidence type="ECO:0000313" key="2">
    <source>
        <dbReference type="Proteomes" id="UP000272119"/>
    </source>
</evidence>